<evidence type="ECO:0000313" key="1">
    <source>
        <dbReference type="EMBL" id="WLQ57948.1"/>
    </source>
</evidence>
<dbReference type="RefSeq" id="WP_306070699.1">
    <property type="nucleotide sequence ID" value="NZ_CP120988.1"/>
</dbReference>
<organism evidence="1 2">
    <name type="scientific">Streptomyces poriferorum</name>
    <dbReference type="NCBI Taxonomy" id="2798799"/>
    <lineage>
        <taxon>Bacteria</taxon>
        <taxon>Bacillati</taxon>
        <taxon>Actinomycetota</taxon>
        <taxon>Actinomycetes</taxon>
        <taxon>Kitasatosporales</taxon>
        <taxon>Streptomycetaceae</taxon>
        <taxon>Streptomyces</taxon>
    </lineage>
</organism>
<evidence type="ECO:0000313" key="2">
    <source>
        <dbReference type="Proteomes" id="UP001235744"/>
    </source>
</evidence>
<keyword evidence="2" id="KW-1185">Reference proteome</keyword>
<proteinExistence type="predicted"/>
<evidence type="ECO:0008006" key="3">
    <source>
        <dbReference type="Google" id="ProtNLM"/>
    </source>
</evidence>
<protein>
    <recommendedName>
        <fullName evidence="3">Methyltransferase</fullName>
    </recommendedName>
</protein>
<dbReference type="EMBL" id="CP120988">
    <property type="protein sequence ID" value="WLQ57948.1"/>
    <property type="molecule type" value="Genomic_DNA"/>
</dbReference>
<reference evidence="1 2" key="1">
    <citation type="submission" date="2023-03" db="EMBL/GenBank/DDBJ databases">
        <title>Isolation and description of six Streptomyces strains from soil environments, able to metabolize different microbial glucans.</title>
        <authorList>
            <person name="Widen T."/>
            <person name="Larsbrink J."/>
        </authorList>
    </citation>
    <scope>NUCLEOTIDE SEQUENCE [LARGE SCALE GENOMIC DNA]</scope>
    <source>
        <strain evidence="1 2">Alt2</strain>
    </source>
</reference>
<dbReference type="Proteomes" id="UP001235744">
    <property type="component" value="Chromosome"/>
</dbReference>
<name>A0ABY9IRF3_9ACTN</name>
<gene>
    <name evidence="1" type="ORF">P8A19_22065</name>
</gene>
<sequence length="47" mass="5270">MTVRPLAYTSPGGPHIVDLAGGRGWLIYTFMRRHADPQIIVTEAFWA</sequence>
<accession>A0ABY9IRF3</accession>